<proteinExistence type="predicted"/>
<organism evidence="3 4">
    <name type="scientific">Cryobacterium lactosi</name>
    <dbReference type="NCBI Taxonomy" id="1259202"/>
    <lineage>
        <taxon>Bacteria</taxon>
        <taxon>Bacillati</taxon>
        <taxon>Actinomycetota</taxon>
        <taxon>Actinomycetes</taxon>
        <taxon>Micrococcales</taxon>
        <taxon>Microbacteriaceae</taxon>
        <taxon>Cryobacterium</taxon>
    </lineage>
</organism>
<gene>
    <name evidence="3" type="ORF">E3T61_09180</name>
</gene>
<reference evidence="3 4" key="1">
    <citation type="submission" date="2019-03" db="EMBL/GenBank/DDBJ databases">
        <title>Genomics of glacier-inhabiting Cryobacterium strains.</title>
        <authorList>
            <person name="Liu Q."/>
            <person name="Xin Y.-H."/>
        </authorList>
    </citation>
    <scope>NUCLEOTIDE SEQUENCE [LARGE SCALE GENOMIC DNA]</scope>
    <source>
        <strain evidence="3 4">Sr59</strain>
    </source>
</reference>
<evidence type="ECO:0000313" key="3">
    <source>
        <dbReference type="EMBL" id="TFD91039.1"/>
    </source>
</evidence>
<evidence type="ECO:0000313" key="4">
    <source>
        <dbReference type="Proteomes" id="UP000298468"/>
    </source>
</evidence>
<keyword evidence="4" id="KW-1185">Reference proteome</keyword>
<feature type="domain" description="Glycosyl transferase family 1" evidence="2">
    <location>
        <begin position="381"/>
        <end position="499"/>
    </location>
</feature>
<dbReference type="InterPro" id="IPR001296">
    <property type="entry name" value="Glyco_trans_1"/>
</dbReference>
<dbReference type="Pfam" id="PF00534">
    <property type="entry name" value="Glycos_transf_1"/>
    <property type="match status" value="1"/>
</dbReference>
<comment type="caution">
    <text evidence="3">The sequence shown here is derived from an EMBL/GenBank/DDBJ whole genome shotgun (WGS) entry which is preliminary data.</text>
</comment>
<dbReference type="SUPFAM" id="SSF53756">
    <property type="entry name" value="UDP-Glycosyltransferase/glycogen phosphorylase"/>
    <property type="match status" value="1"/>
</dbReference>
<sequence>MSDLLSTAFGRPALFSAELSARAAEQLGSALTERQLALLVSAANFHALDNPGVTLRIVVHIARPGDMAHLTDAGTRHEKVRAEARKVAEFSIVSTVAGSPHPHYTHHRKGWRSDPETGVRNIVLDPEREPGAPAVVGRASLYWRLRGGIERRYPFEYDRLRQWLLRGRESALNSHVVERRVVDLTGVPTGGARAEREPAVIFGLHWLELGGAERWAMESIALARAKGLRPIVITDVPSTHPWITRAELDGAIVLALTHPVGQPEHSEPVLEALATNFDVRGVFVHHSRWVYDRLPWLRNRIPGLHVASTHHILEYNGGGYPAIGAALDEFIDVHHVISPQLQDWFVDVQRVDPAKVALAPLIGLTTTGAVAETARARVDESVLTLGFIGRFAAQKRPYLFTKLVRELQDIQGLSVRVVIQGGGELEHFVRRDIDGHNLTGIVEWVDESAPVSNTLARIDCLVLSSQNEGLTLTTLEALAAGVPVISTDVGSQRTVIVPDALVSREPGLFLTGAIEVVTRMAGSEEYRADVWRREVALAQEFTEYESAHDWAGKLFELWNK</sequence>
<accession>A0A4R9BTU8</accession>
<dbReference type="AlphaFoldDB" id="A0A4R9BTU8"/>
<dbReference type="GO" id="GO:0016757">
    <property type="term" value="F:glycosyltransferase activity"/>
    <property type="evidence" value="ECO:0007669"/>
    <property type="project" value="InterPro"/>
</dbReference>
<protein>
    <submittedName>
        <fullName evidence="3">Glycosyltransferase</fullName>
    </submittedName>
</protein>
<dbReference type="Gene3D" id="3.40.50.2000">
    <property type="entry name" value="Glycogen Phosphorylase B"/>
    <property type="match status" value="1"/>
</dbReference>
<evidence type="ECO:0000259" key="2">
    <source>
        <dbReference type="Pfam" id="PF00534"/>
    </source>
</evidence>
<evidence type="ECO:0000256" key="1">
    <source>
        <dbReference type="ARBA" id="ARBA00022679"/>
    </source>
</evidence>
<dbReference type="RefSeq" id="WP_134640558.1">
    <property type="nucleotide sequence ID" value="NZ_SOHM01000018.1"/>
</dbReference>
<dbReference type="EMBL" id="SOHM01000018">
    <property type="protein sequence ID" value="TFD91039.1"/>
    <property type="molecule type" value="Genomic_DNA"/>
</dbReference>
<dbReference type="OrthoDB" id="506201at2"/>
<dbReference type="PANTHER" id="PTHR12526">
    <property type="entry name" value="GLYCOSYLTRANSFERASE"/>
    <property type="match status" value="1"/>
</dbReference>
<name>A0A4R9BTU8_9MICO</name>
<keyword evidence="1 3" id="KW-0808">Transferase</keyword>
<dbReference type="Proteomes" id="UP000298468">
    <property type="component" value="Unassembled WGS sequence"/>
</dbReference>